<reference evidence="13" key="1">
    <citation type="submission" date="2020-01" db="EMBL/GenBank/DDBJ databases">
        <title>Draft genome sequence of the Termite Coptotermes fromosanus.</title>
        <authorList>
            <person name="Itakura S."/>
            <person name="Yosikawa Y."/>
            <person name="Umezawa K."/>
        </authorList>
    </citation>
    <scope>NUCLEOTIDE SEQUENCE [LARGE SCALE GENOMIC DNA]</scope>
</reference>
<dbReference type="GO" id="GO:0008757">
    <property type="term" value="F:S-adenosylmethionine-dependent methyltransferase activity"/>
    <property type="evidence" value="ECO:0007669"/>
    <property type="project" value="UniProtKB-ARBA"/>
</dbReference>
<feature type="domain" description="C2H2-type" evidence="10">
    <location>
        <begin position="767"/>
        <end position="794"/>
    </location>
</feature>
<dbReference type="SUPFAM" id="SSF57667">
    <property type="entry name" value="beta-beta-alpha zinc fingers"/>
    <property type="match status" value="8"/>
</dbReference>
<dbReference type="FunFam" id="3.30.160.60:FF:000145">
    <property type="entry name" value="Zinc finger protein 574"/>
    <property type="match status" value="1"/>
</dbReference>
<organism evidence="12 13">
    <name type="scientific">Coptotermes formosanus</name>
    <name type="common">Formosan subterranean termite</name>
    <dbReference type="NCBI Taxonomy" id="36987"/>
    <lineage>
        <taxon>Eukaryota</taxon>
        <taxon>Metazoa</taxon>
        <taxon>Ecdysozoa</taxon>
        <taxon>Arthropoda</taxon>
        <taxon>Hexapoda</taxon>
        <taxon>Insecta</taxon>
        <taxon>Pterygota</taxon>
        <taxon>Neoptera</taxon>
        <taxon>Polyneoptera</taxon>
        <taxon>Dictyoptera</taxon>
        <taxon>Blattodea</taxon>
        <taxon>Blattoidea</taxon>
        <taxon>Termitoidae</taxon>
        <taxon>Rhinotermitidae</taxon>
        <taxon>Coptotermes</taxon>
    </lineage>
</organism>
<keyword evidence="7" id="KW-0539">Nucleus</keyword>
<feature type="domain" description="C2H2-type" evidence="10">
    <location>
        <begin position="1144"/>
        <end position="1171"/>
    </location>
</feature>
<dbReference type="InterPro" id="IPR036236">
    <property type="entry name" value="Znf_C2H2_sf"/>
</dbReference>
<dbReference type="PROSITE" id="PS50157">
    <property type="entry name" value="ZINC_FINGER_C2H2_2"/>
    <property type="match status" value="11"/>
</dbReference>
<dbReference type="GO" id="GO:0003700">
    <property type="term" value="F:DNA-binding transcription factor activity"/>
    <property type="evidence" value="ECO:0007669"/>
    <property type="project" value="TreeGrafter"/>
</dbReference>
<feature type="domain" description="C2H2-type" evidence="10">
    <location>
        <begin position="932"/>
        <end position="954"/>
    </location>
</feature>
<feature type="compositionally biased region" description="Basic and acidic residues" evidence="9">
    <location>
        <begin position="998"/>
        <end position="1015"/>
    </location>
</feature>
<dbReference type="Pfam" id="PF21549">
    <property type="entry name" value="PRDM2_PR"/>
    <property type="match status" value="1"/>
</dbReference>
<evidence type="ECO:0000256" key="5">
    <source>
        <dbReference type="ARBA" id="ARBA00022833"/>
    </source>
</evidence>
<evidence type="ECO:0000256" key="4">
    <source>
        <dbReference type="ARBA" id="ARBA00022771"/>
    </source>
</evidence>
<dbReference type="FunFam" id="3.30.160.60:FF:000100">
    <property type="entry name" value="Zinc finger 45-like"/>
    <property type="match status" value="1"/>
</dbReference>
<evidence type="ECO:0000313" key="13">
    <source>
        <dbReference type="Proteomes" id="UP000502823"/>
    </source>
</evidence>
<keyword evidence="6" id="KW-0238">DNA-binding</keyword>
<feature type="domain" description="C2H2-type" evidence="10">
    <location>
        <begin position="707"/>
        <end position="734"/>
    </location>
</feature>
<gene>
    <name evidence="12" type="ORF">Cfor_06091</name>
</gene>
<accession>A0A6L2PLE5</accession>
<feature type="domain" description="C2H2-type" evidence="10">
    <location>
        <begin position="1172"/>
        <end position="1197"/>
    </location>
</feature>
<comment type="caution">
    <text evidence="12">The sequence shown here is derived from an EMBL/GenBank/DDBJ whole genome shotgun (WGS) entry which is preliminary data.</text>
</comment>
<keyword evidence="13" id="KW-1185">Reference proteome</keyword>
<evidence type="ECO:0000256" key="6">
    <source>
        <dbReference type="ARBA" id="ARBA00023125"/>
    </source>
</evidence>
<sequence length="1383" mass="154941">MQKSLLAGCNVCGRNHTTESCSFLRELKPIEDTKTPSRARLTLPANLEVQNLADHSTTVIARAPFVRSVQFGPFIARRTQMLHPAVNFPLKVFGKTEETSCYLDTSDEEACNWMCLVAPATHCKEQNLICYQVNKSFSDSCMGQDIYYTVMKDIQPGEQLRVWYAPYYAVKMGAVPFNIDLTAGANRDKTTDHVYESKQKLKEKEKKNFHGMLLSREVTQKLAEQLPARQLGARQVPDKWRCKLCCAQETSVVSFAKHLMSHYKRSFGHLERLLECHLCHQKFATEKLLVKHKVVRHRMVLQRPRLLGNIDEDESTGVDTAEEADDVPEENNGRAMSIVIANLMGQVPSQISQPGSQTIFVTNTGQILTDPASDCELQEQHHKALNVLLDQLQSADSYRDSSDEQFGPEEAGCSASSTLEKTGNSKISAKMQNRKNILKTGTQENLFTEDGLPEKGTSLMVTGTDMTTQFESMEEEEDEETGSDGILAGYKPDSVTGLALNPQHNNTDNVINITNTHVTIIRDGSMTSSEKRSKSAHVDSAMNMLTAEATVDKPEVHGSIFEEFQTSDVLSEEMLGKTCTENIRNSVEEENGVQNCASVNPPVGGTDIINSNNEDCVINTGDMEGVAASSELRLSVEHEDVTSAFLELVAEPNFDAADAQDVNKNARIAKEHDGISLAANFNFDAVSQDAALLPSDNTKIMDVGPPYNCDICNKEFHKADYLYRHLRKHTGEFTCVSCLAVFARKESLMNHSCFVDASGTNEDAASRTCPYCQKKFLVKKLLKRHMAKHTGEWKCNSCQRFYSSKGTLSSHRCSRKPRVIYQCHVCKRQFLRRSYLDKHMRLHLESHPCPSCGKRLQSGEVLQNHQLYCARGKQLETVGETTCPHCSVAFSHLVAYRQHVYQHIYPYVCKRCEERFKTDAGRASHTCAESEVSCEMCTKQFSSLLSLSRHQIIHGVPQFHCYECGRSFHHCESYASHKCAKGETRLSQKDRKRAAYSRNEDGRHMSTEGGGKDENVSGESVPKKKSSKSGGLVCDVCGEVYKTIHILKAHMQLHGERKYACEICNKKFHRKDVLQEHLSVHQEAQIPCPLCNKKLKTKKSLDVHMHRHTGIRRYSCTDCGKQFFQKGNLLKHAVVHNPNAKVILTCDHCNKNFTSRDYLSQHMLEHTQGRIHLCHLCDKGFVKEHMLKGHIRKFHGGHIFVCPYCNMSVRHRNSIRRHLENRHSELYQEWATPGFLDKLEAGSNVTSSNTFINTTLAGLHHQLSSDRNTTIVTSQTSEHISPSSNVSVLQTDNQTEGAEILLTVSGVPLDSTDCEAHQAVEQSAVTGRMELQVQGEIQGDEVMAGNTFIFSDGTVVQQEDGTSGGDIFLYVLDPADVAIDPEY</sequence>
<dbReference type="InterPro" id="IPR046341">
    <property type="entry name" value="SET_dom_sf"/>
</dbReference>
<keyword evidence="2" id="KW-0479">Metal-binding</keyword>
<dbReference type="GO" id="GO:0006357">
    <property type="term" value="P:regulation of transcription by RNA polymerase II"/>
    <property type="evidence" value="ECO:0007669"/>
    <property type="project" value="TreeGrafter"/>
</dbReference>
<feature type="domain" description="C2H2-type" evidence="10">
    <location>
        <begin position="1032"/>
        <end position="1059"/>
    </location>
</feature>
<dbReference type="InterPro" id="IPR001214">
    <property type="entry name" value="SET_dom"/>
</dbReference>
<keyword evidence="4 8" id="KW-0863">Zinc-finger</keyword>
<dbReference type="Proteomes" id="UP000502823">
    <property type="component" value="Unassembled WGS sequence"/>
</dbReference>
<feature type="domain" description="C2H2-type" evidence="10">
    <location>
        <begin position="1200"/>
        <end position="1228"/>
    </location>
</feature>
<evidence type="ECO:0000259" key="11">
    <source>
        <dbReference type="PROSITE" id="PS50280"/>
    </source>
</evidence>
<evidence type="ECO:0000256" key="8">
    <source>
        <dbReference type="PROSITE-ProRule" id="PRU00042"/>
    </source>
</evidence>
<feature type="compositionally biased region" description="Polar residues" evidence="9">
    <location>
        <begin position="414"/>
        <end position="423"/>
    </location>
</feature>
<feature type="domain" description="C2H2-type" evidence="10">
    <location>
        <begin position="1114"/>
        <end position="1141"/>
    </location>
</feature>
<feature type="domain" description="C2H2-type" evidence="10">
    <location>
        <begin position="1086"/>
        <end position="1113"/>
    </location>
</feature>
<dbReference type="PANTHER" id="PTHR24390:SF159">
    <property type="entry name" value="GROWTH FACTOR INDEPENDENT 1 TRANSCRIPTIONAL REPRESSOR"/>
    <property type="match status" value="1"/>
</dbReference>
<dbReference type="OrthoDB" id="40579at2759"/>
<dbReference type="GO" id="GO:0008276">
    <property type="term" value="F:protein methyltransferase activity"/>
    <property type="evidence" value="ECO:0007669"/>
    <property type="project" value="UniProtKB-ARBA"/>
</dbReference>
<feature type="domain" description="C2H2-type" evidence="10">
    <location>
        <begin position="821"/>
        <end position="848"/>
    </location>
</feature>
<dbReference type="EMBL" id="BLKM01000301">
    <property type="protein sequence ID" value="GFG31365.1"/>
    <property type="molecule type" value="Genomic_DNA"/>
</dbReference>
<keyword evidence="5" id="KW-0862">Zinc</keyword>
<comment type="subcellular location">
    <subcellularLocation>
        <location evidence="1">Nucleus</location>
    </subcellularLocation>
</comment>
<feature type="region of interest" description="Disordered" evidence="9">
    <location>
        <begin position="396"/>
        <end position="423"/>
    </location>
</feature>
<evidence type="ECO:0000256" key="3">
    <source>
        <dbReference type="ARBA" id="ARBA00022737"/>
    </source>
</evidence>
<evidence type="ECO:0000259" key="10">
    <source>
        <dbReference type="PROSITE" id="PS50157"/>
    </source>
</evidence>
<evidence type="ECO:0000256" key="9">
    <source>
        <dbReference type="SAM" id="MobiDB-lite"/>
    </source>
</evidence>
<feature type="domain" description="C2H2-type" evidence="10">
    <location>
        <begin position="1059"/>
        <end position="1086"/>
    </location>
</feature>
<dbReference type="SMART" id="SM00355">
    <property type="entry name" value="ZnF_C2H2"/>
    <property type="match status" value="16"/>
</dbReference>
<dbReference type="Gene3D" id="2.170.270.10">
    <property type="entry name" value="SET domain"/>
    <property type="match status" value="1"/>
</dbReference>
<proteinExistence type="predicted"/>
<evidence type="ECO:0000256" key="7">
    <source>
        <dbReference type="ARBA" id="ARBA00023242"/>
    </source>
</evidence>
<dbReference type="InterPro" id="IPR013087">
    <property type="entry name" value="Znf_C2H2_type"/>
</dbReference>
<evidence type="ECO:0000256" key="1">
    <source>
        <dbReference type="ARBA" id="ARBA00004123"/>
    </source>
</evidence>
<dbReference type="InParanoid" id="A0A6L2PLE5"/>
<dbReference type="GO" id="GO:0008170">
    <property type="term" value="F:N-methyltransferase activity"/>
    <property type="evidence" value="ECO:0007669"/>
    <property type="project" value="UniProtKB-ARBA"/>
</dbReference>
<dbReference type="Pfam" id="PF00096">
    <property type="entry name" value="zf-C2H2"/>
    <property type="match status" value="4"/>
</dbReference>
<dbReference type="GO" id="GO:0000978">
    <property type="term" value="F:RNA polymerase II cis-regulatory region sequence-specific DNA binding"/>
    <property type="evidence" value="ECO:0007669"/>
    <property type="project" value="TreeGrafter"/>
</dbReference>
<keyword evidence="3" id="KW-0677">Repeat</keyword>
<protein>
    <submittedName>
        <fullName evidence="12">Uncharacterized protein</fullName>
    </submittedName>
</protein>
<name>A0A6L2PLE5_COPFO</name>
<dbReference type="PROSITE" id="PS50280">
    <property type="entry name" value="SET"/>
    <property type="match status" value="1"/>
</dbReference>
<dbReference type="GO" id="GO:0008270">
    <property type="term" value="F:zinc ion binding"/>
    <property type="evidence" value="ECO:0007669"/>
    <property type="project" value="UniProtKB-KW"/>
</dbReference>
<evidence type="ECO:0000313" key="12">
    <source>
        <dbReference type="EMBL" id="GFG31365.1"/>
    </source>
</evidence>
<feature type="domain" description="SET" evidence="11">
    <location>
        <begin position="45"/>
        <end position="165"/>
    </location>
</feature>
<dbReference type="PROSITE" id="PS00028">
    <property type="entry name" value="ZINC_FINGER_C2H2_1"/>
    <property type="match status" value="12"/>
</dbReference>
<dbReference type="GO" id="GO:0005634">
    <property type="term" value="C:nucleus"/>
    <property type="evidence" value="ECO:0007669"/>
    <property type="project" value="UniProtKB-SubCell"/>
</dbReference>
<evidence type="ECO:0000256" key="2">
    <source>
        <dbReference type="ARBA" id="ARBA00022723"/>
    </source>
</evidence>
<dbReference type="Gene3D" id="3.30.160.60">
    <property type="entry name" value="Classic Zinc Finger"/>
    <property type="match status" value="7"/>
</dbReference>
<dbReference type="PANTHER" id="PTHR24390">
    <property type="entry name" value="ZINC FINGER PROTEIN"/>
    <property type="match status" value="1"/>
</dbReference>
<feature type="region of interest" description="Disordered" evidence="9">
    <location>
        <begin position="990"/>
        <end position="1028"/>
    </location>
</feature>